<dbReference type="InterPro" id="IPR025110">
    <property type="entry name" value="AMP-bd_C"/>
</dbReference>
<evidence type="ECO:0000313" key="4">
    <source>
        <dbReference type="Proteomes" id="UP000001574"/>
    </source>
</evidence>
<feature type="domain" description="AMP-dependent synthetase/ligase" evidence="1">
    <location>
        <begin position="38"/>
        <end position="395"/>
    </location>
</feature>
<dbReference type="Gene3D" id="3.40.50.12780">
    <property type="entry name" value="N-terminal domain of ligase-like"/>
    <property type="match status" value="1"/>
</dbReference>
<dbReference type="KEGG" id="mav:MAV_1957"/>
<name>A0A0H2ZZ32_MYCA1</name>
<dbReference type="RefSeq" id="WP_011724486.1">
    <property type="nucleotide sequence ID" value="NC_008595.1"/>
</dbReference>
<feature type="domain" description="AMP-binding enzyme C-terminal" evidence="2">
    <location>
        <begin position="446"/>
        <end position="522"/>
    </location>
</feature>
<dbReference type="InterPro" id="IPR000873">
    <property type="entry name" value="AMP-dep_synth/lig_dom"/>
</dbReference>
<dbReference type="AlphaFoldDB" id="A0A0H2ZZ32"/>
<dbReference type="InterPro" id="IPR045851">
    <property type="entry name" value="AMP-bd_C_sf"/>
</dbReference>
<reference evidence="3 4" key="1">
    <citation type="submission" date="2006-10" db="EMBL/GenBank/DDBJ databases">
        <authorList>
            <person name="Fleischmann R.D."/>
            <person name="Dodson R.J."/>
            <person name="Haft D.H."/>
            <person name="Merkel J.S."/>
            <person name="Nelson W.C."/>
            <person name="Fraser C.M."/>
        </authorList>
    </citation>
    <scope>NUCLEOTIDE SEQUENCE [LARGE SCALE GENOMIC DNA]</scope>
    <source>
        <strain evidence="3 4">104</strain>
    </source>
</reference>
<dbReference type="SUPFAM" id="SSF56801">
    <property type="entry name" value="Acetyl-CoA synthetase-like"/>
    <property type="match status" value="1"/>
</dbReference>
<dbReference type="GO" id="GO:0031956">
    <property type="term" value="F:medium-chain fatty acid-CoA ligase activity"/>
    <property type="evidence" value="ECO:0007669"/>
    <property type="project" value="TreeGrafter"/>
</dbReference>
<dbReference type="Pfam" id="PF13193">
    <property type="entry name" value="AMP-binding_C"/>
    <property type="match status" value="1"/>
</dbReference>
<evidence type="ECO:0000313" key="3">
    <source>
        <dbReference type="EMBL" id="ABK67334.1"/>
    </source>
</evidence>
<dbReference type="Proteomes" id="UP000001574">
    <property type="component" value="Chromosome"/>
</dbReference>
<keyword evidence="3" id="KW-0436">Ligase</keyword>
<sequence>MSSPKAVAAGFDHSDLRDRWYREGWYSRRTLVDALEQGSAEHGDTPVVFVVDGVETTSTPAEIFQRSRDVAAGLQALGVGPGDAVAVQLTNRLECAVAYEAVLMCGATLVPIIHIYGPSEVAFILVESGAKALIMPARFRSISYVDRIAEFSAIPTLQHVVVVDAPPGDGYLSWPDLTAGRYRRTSPSADDVAVLIYTSGTTSVPKGVQQSHNSMLAEQQTLPDLVTGDDVVQLVTFPPGHIAGVGSLLRPLISGARSVFVDGWDPPTAVELIHRHRITATAGTPFHLEGLLDLGDTGQKLTTLREFLVGAATVTEELGRRAAAAGINTYRCYGSTEHPTITSARSTDAAPARMGTDGLPMRGVTVRIIGPDGDEQPVGVDGEVVTQGPDQFIGYRDPVLDADAFTADGWFRTGDLGHLDTDGRLTITDRIKDVIIRAGETISSGQVEDVLNAHPAVAEGAVVAAPHHRYGDVVAAVVALKPGAALDLDELRRHFAASGLARQKTPERLAFVESLPRTPMGKIRKAELRKEHFENP</sequence>
<dbReference type="Pfam" id="PF00501">
    <property type="entry name" value="AMP-binding"/>
    <property type="match status" value="1"/>
</dbReference>
<dbReference type="HOGENOM" id="CLU_000022_59_7_11"/>
<dbReference type="InterPro" id="IPR042099">
    <property type="entry name" value="ANL_N_sf"/>
</dbReference>
<dbReference type="PROSITE" id="PS00455">
    <property type="entry name" value="AMP_BINDING"/>
    <property type="match status" value="1"/>
</dbReference>
<dbReference type="InterPro" id="IPR020845">
    <property type="entry name" value="AMP-binding_CS"/>
</dbReference>
<evidence type="ECO:0000259" key="1">
    <source>
        <dbReference type="Pfam" id="PF00501"/>
    </source>
</evidence>
<evidence type="ECO:0000259" key="2">
    <source>
        <dbReference type="Pfam" id="PF13193"/>
    </source>
</evidence>
<proteinExistence type="predicted"/>
<dbReference type="GO" id="GO:0006631">
    <property type="term" value="P:fatty acid metabolic process"/>
    <property type="evidence" value="ECO:0007669"/>
    <property type="project" value="TreeGrafter"/>
</dbReference>
<gene>
    <name evidence="3" type="ordered locus">MAV_1957</name>
</gene>
<dbReference type="PANTHER" id="PTHR43201:SF32">
    <property type="entry name" value="2-SUCCINYLBENZOATE--COA LIGASE, CHLOROPLASTIC_PEROXISOMAL"/>
    <property type="match status" value="1"/>
</dbReference>
<organism evidence="3 4">
    <name type="scientific">Mycobacterium avium (strain 104)</name>
    <dbReference type="NCBI Taxonomy" id="243243"/>
    <lineage>
        <taxon>Bacteria</taxon>
        <taxon>Bacillati</taxon>
        <taxon>Actinomycetota</taxon>
        <taxon>Actinomycetes</taxon>
        <taxon>Mycobacteriales</taxon>
        <taxon>Mycobacteriaceae</taxon>
        <taxon>Mycobacterium</taxon>
        <taxon>Mycobacterium avium complex (MAC)</taxon>
    </lineage>
</organism>
<dbReference type="PANTHER" id="PTHR43201">
    <property type="entry name" value="ACYL-COA SYNTHETASE"/>
    <property type="match status" value="1"/>
</dbReference>
<protein>
    <submittedName>
        <fullName evidence="3">AMP-dependent synthetase and ligase</fullName>
    </submittedName>
</protein>
<accession>A0A0H2ZZ32</accession>
<dbReference type="Gene3D" id="3.30.300.30">
    <property type="match status" value="1"/>
</dbReference>
<dbReference type="EMBL" id="CP000479">
    <property type="protein sequence ID" value="ABK67334.1"/>
    <property type="molecule type" value="Genomic_DNA"/>
</dbReference>